<accession>A0A1G2TFZ9</accession>
<dbReference type="Proteomes" id="UP000178175">
    <property type="component" value="Unassembled WGS sequence"/>
</dbReference>
<evidence type="ECO:0000313" key="2">
    <source>
        <dbReference type="Proteomes" id="UP000178175"/>
    </source>
</evidence>
<sequence length="199" mass="22452">MTPSENTITAGQIGKIQDNLAAALRKSGLPSEPTQEVIETQGDSLIAELVAAVRKRVEAVNKIIRRAVKVDRTKTAAEVIDATSRVRWYTDEQVLAEMPLDGREEDIVKFFELDYDPTVDELDREYKTRILRPDPAAVAQAMTDDPALADERPVSVQWRNSKGHACYAIFDRYGGKRDVRVDRGDDGWDRDYRFAGVRK</sequence>
<organism evidence="1 2">
    <name type="scientific">Candidatus Zambryskibacteria bacterium RIFCSPHIGHO2_02_FULL_43_14</name>
    <dbReference type="NCBI Taxonomy" id="1802748"/>
    <lineage>
        <taxon>Bacteria</taxon>
        <taxon>Candidatus Zambryskiibacteriota</taxon>
    </lineage>
</organism>
<name>A0A1G2TFZ9_9BACT</name>
<gene>
    <name evidence="1" type="ORF">A3C70_03510</name>
</gene>
<comment type="caution">
    <text evidence="1">The sequence shown here is derived from an EMBL/GenBank/DDBJ whole genome shotgun (WGS) entry which is preliminary data.</text>
</comment>
<dbReference type="AlphaFoldDB" id="A0A1G2TFZ9"/>
<protein>
    <submittedName>
        <fullName evidence="1">Uncharacterized protein</fullName>
    </submittedName>
</protein>
<proteinExistence type="predicted"/>
<dbReference type="EMBL" id="MHVR01000010">
    <property type="protein sequence ID" value="OHA96153.1"/>
    <property type="molecule type" value="Genomic_DNA"/>
</dbReference>
<reference evidence="1 2" key="1">
    <citation type="journal article" date="2016" name="Nat. Commun.">
        <title>Thousands of microbial genomes shed light on interconnected biogeochemical processes in an aquifer system.</title>
        <authorList>
            <person name="Anantharaman K."/>
            <person name="Brown C.T."/>
            <person name="Hug L.A."/>
            <person name="Sharon I."/>
            <person name="Castelle C.J."/>
            <person name="Probst A.J."/>
            <person name="Thomas B.C."/>
            <person name="Singh A."/>
            <person name="Wilkins M.J."/>
            <person name="Karaoz U."/>
            <person name="Brodie E.L."/>
            <person name="Williams K.H."/>
            <person name="Hubbard S.S."/>
            <person name="Banfield J.F."/>
        </authorList>
    </citation>
    <scope>NUCLEOTIDE SEQUENCE [LARGE SCALE GENOMIC DNA]</scope>
</reference>
<evidence type="ECO:0000313" key="1">
    <source>
        <dbReference type="EMBL" id="OHA96153.1"/>
    </source>
</evidence>